<dbReference type="PANTHER" id="PTHR33650:SF2">
    <property type="entry name" value="CHLOROPLAST ENVELOPE MEMBRANE PROTEIN"/>
    <property type="match status" value="1"/>
</dbReference>
<dbReference type="PANTHER" id="PTHR33650">
    <property type="entry name" value="CHLOROPLAST ENVELOPE MEMBRANE PROTEIN-RELATED"/>
    <property type="match status" value="1"/>
</dbReference>
<evidence type="ECO:0000256" key="7">
    <source>
        <dbReference type="ARBA" id="ARBA00023136"/>
    </source>
</evidence>
<keyword evidence="6 9" id="KW-0406">Ion transport</keyword>
<keyword evidence="7 9" id="KW-0472">Membrane</keyword>
<keyword evidence="10" id="KW-0150">Chloroplast</keyword>
<evidence type="ECO:0000256" key="8">
    <source>
        <dbReference type="ARBA" id="ARBA00043980"/>
    </source>
</evidence>
<comment type="similarity">
    <text evidence="8 9">Belongs to the CemA family.</text>
</comment>
<evidence type="ECO:0000256" key="3">
    <source>
        <dbReference type="ARBA" id="ARBA00022692"/>
    </source>
</evidence>
<name>A0A248RBJ9_9MONI</name>
<dbReference type="GO" id="GO:0015078">
    <property type="term" value="F:proton transmembrane transporter activity"/>
    <property type="evidence" value="ECO:0007669"/>
    <property type="project" value="UniProtKB-UniRule"/>
</dbReference>
<comment type="function">
    <text evidence="9">Contributes to K(+)/H(+) antiport activity by supporting proton efflux to control proton extrusion and homeostasis in chloroplasts in a light-dependent manner to modulate photosynthesis. Prevents excessive induction of non-photochemical quenching (NPQ) under continuous-light conditions. Indirectly promotes efficient inorganic carbon uptake into chloroplasts.</text>
</comment>
<dbReference type="HAMAP" id="MF_01308">
    <property type="entry name" value="CemA_PxcA"/>
    <property type="match status" value="1"/>
</dbReference>
<dbReference type="EMBL" id="KY427342">
    <property type="protein sequence ID" value="ASU94838.1"/>
    <property type="molecule type" value="Genomic_DNA"/>
</dbReference>
<keyword evidence="3 9" id="KW-0812">Transmembrane</keyword>
<geneLocation type="chloroplast" evidence="10"/>
<dbReference type="RefSeq" id="YP_009426174.1">
    <property type="nucleotide sequence ID" value="NC_035848.1"/>
</dbReference>
<dbReference type="Pfam" id="PF03040">
    <property type="entry name" value="CemA"/>
    <property type="match status" value="1"/>
</dbReference>
<comment type="caution">
    <text evidence="9">Lacks conserved residue(s) required for the propagation of feature annotation.</text>
</comment>
<evidence type="ECO:0000256" key="9">
    <source>
        <dbReference type="HAMAP-Rule" id="MF_01308"/>
    </source>
</evidence>
<proteinExistence type="inferred from homology"/>
<keyword evidence="9" id="KW-0633">Potassium transport</keyword>
<organism evidence="10">
    <name type="scientific">Diplaziopsis javanica</name>
    <dbReference type="NCBI Taxonomy" id="1030390"/>
    <lineage>
        <taxon>Eukaryota</taxon>
        <taxon>Viridiplantae</taxon>
        <taxon>Streptophyta</taxon>
        <taxon>Embryophyta</taxon>
        <taxon>Tracheophyta</taxon>
        <taxon>Polypodiopsida</taxon>
        <taxon>Polypodiidae</taxon>
        <taxon>Polypodiales</taxon>
        <taxon>Aspleniineae</taxon>
        <taxon>Diplaziopsidaceae</taxon>
        <taxon>Diplaziopsis</taxon>
    </lineage>
</organism>
<evidence type="ECO:0000313" key="10">
    <source>
        <dbReference type="EMBL" id="ASU94838.1"/>
    </source>
</evidence>
<dbReference type="GO" id="GO:0006813">
    <property type="term" value="P:potassium ion transport"/>
    <property type="evidence" value="ECO:0007669"/>
    <property type="project" value="UniProtKB-UniRule"/>
</dbReference>
<dbReference type="InterPro" id="IPR004282">
    <property type="entry name" value="CemA"/>
</dbReference>
<dbReference type="GO" id="GO:0015297">
    <property type="term" value="F:antiporter activity"/>
    <property type="evidence" value="ECO:0007669"/>
    <property type="project" value="UniProtKB-KW"/>
</dbReference>
<protein>
    <recommendedName>
        <fullName evidence="9">Potassium/proton antiporter CemA</fullName>
    </recommendedName>
    <alternativeName>
        <fullName evidence="9">Chloroplast envelope membrane protein A</fullName>
        <shortName evidence="9">CemA</shortName>
    </alternativeName>
</protein>
<evidence type="ECO:0000256" key="2">
    <source>
        <dbReference type="ARBA" id="ARBA00022448"/>
    </source>
</evidence>
<evidence type="ECO:0000256" key="6">
    <source>
        <dbReference type="ARBA" id="ARBA00023065"/>
    </source>
</evidence>
<evidence type="ECO:0000256" key="5">
    <source>
        <dbReference type="ARBA" id="ARBA00022989"/>
    </source>
</evidence>
<keyword evidence="9" id="KW-0630">Potassium</keyword>
<accession>A0A248RBJ9</accession>
<keyword evidence="9" id="KW-1001">Plastid inner membrane</keyword>
<keyword evidence="10" id="KW-0934">Plastid</keyword>
<keyword evidence="5 9" id="KW-1133">Transmembrane helix</keyword>
<keyword evidence="4 9" id="KW-0375">Hydrogen ion transport</keyword>
<evidence type="ECO:0000256" key="1">
    <source>
        <dbReference type="ARBA" id="ARBA00004141"/>
    </source>
</evidence>
<dbReference type="GO" id="GO:0009706">
    <property type="term" value="C:chloroplast inner membrane"/>
    <property type="evidence" value="ECO:0007669"/>
    <property type="project" value="UniProtKB-SubCell"/>
</dbReference>
<sequence length="510" mass="58349">MQLHYWKRRILRRFFSTPHRSSDRAYEASKQLQSLVNDSSLFVRIESSPSTPGELSRATAAPTNTASRKSRYLIYCSLLEHRFSISILGMQKGLILIFGTKLLAFLPIGHHCANKFLAKNYLNAFPPNLPDTSLFQDISLKSHQNCYANGETVNKRIEIFSLLEDKEDKEDKLDNDFPPAKGCVFYKLNDVEEINRKLAWIEATSNEFDARGARCSLNFLPFQTTKKVIEKSFNYESANLNFPSAYESISLVPRSVTRTLSRFGAELVNKSDVLVHNDFDLAKNQALVSLQYVGCFPLLPLTIPISFKNWFLESWIRGWWNITQTQIFINPFQEEEALKQLREVEALLWLDDATEHLADTRLQNSDANAYDETTQLTTMYNELNIQLLLQLVTNLISVAILASLFITGRKRLAASNSWIQESFYSLNDTMKAFSILSLTDLCVGFHSPHGWEIVIGSFFEHFGLIPNKYVISRLVSTFPVILDTVSKYWIFRHLNRTSPSIVATYHTMSG</sequence>
<reference evidence="10" key="1">
    <citation type="journal article" date="2017" name="Genome Biol. Evol.">
        <title>Plastid Phylogenomics Resolve Deep Relationships among Eupolypod II Ferns with Rapid Radiation and Rate Heterogeneity.</title>
        <authorList>
            <person name="Wei R."/>
            <person name="Yan Y.-H."/>
            <person name="Harris A.J."/>
            <person name="Kang J.-S."/>
            <person name="Shen H."/>
            <person name="Xiang Q.-P."/>
            <person name="Zhang X.-C."/>
        </authorList>
    </citation>
    <scope>NUCLEOTIDE SEQUENCE</scope>
</reference>
<gene>
    <name evidence="9 10" type="primary">cemA</name>
</gene>
<keyword evidence="2 9" id="KW-0813">Transport</keyword>
<dbReference type="AlphaFoldDB" id="A0A248RBJ9"/>
<keyword evidence="9" id="KW-0050">Antiport</keyword>
<dbReference type="GeneID" id="33946834"/>
<feature type="transmembrane region" description="Helical" evidence="9">
    <location>
        <begin position="387"/>
        <end position="406"/>
    </location>
</feature>
<comment type="subcellular location">
    <subcellularLocation>
        <location evidence="1">Membrane</location>
        <topology evidence="1">Multi-pass membrane protein</topology>
    </subcellularLocation>
    <subcellularLocation>
        <location evidence="9">Plastid</location>
        <location evidence="9">Chloroplast inner membrane</location>
        <topology evidence="9">Multi-pass membrane protein</topology>
    </subcellularLocation>
</comment>
<evidence type="ECO:0000256" key="4">
    <source>
        <dbReference type="ARBA" id="ARBA00022781"/>
    </source>
</evidence>
<comment type="catalytic activity">
    <reaction evidence="9">
        <text>K(+)(in) + H(+)(out) = K(+)(out) + H(+)(in)</text>
        <dbReference type="Rhea" id="RHEA:29467"/>
        <dbReference type="ChEBI" id="CHEBI:15378"/>
        <dbReference type="ChEBI" id="CHEBI:29103"/>
    </reaction>
</comment>